<accession>A0A4R9LP10</accession>
<sequence length="448" mass="51152">MTSFWKKIDTKISFKNKLSPTMIVLLEEEERNGAKVANQFRYVIGAAMTVSIIANLPNIDTIWGYAVNFGALFFYFVNTYFHAYILRCQHEYWVKKYEYISIFFDNFLVSITILNWYLLKGDGNPNFILKNPVNAFYLLPLSLSMFQFRIRLVLFSFLCFFFAHCIFLIYTFYTGTPVGYDWYKYVLGDELIVTDAIVTRPIIYFSLAICLSYGIYRTILMLKRLANAEAQKTSLARYFSPDLVEEITSQPDVIQSGRRQKVTVLFSDIRNFTKMSESMDPQDLSTFLTEYRSGMTKAVFHFGGTLDKFIGDAVMATFGTPLPAGVPGLDSRNAVFSAKRMLAELKKFNLERESEGKPGIEIGIGIHTGEVFAGNIGTEERMEYTVIGDTVNTASRIESACKKVSAHLLVSEEVWAEIGKPDDFRQTESILLAGKEKQVNLYKWTEEV</sequence>
<dbReference type="PANTHER" id="PTHR43081:SF1">
    <property type="entry name" value="ADENYLATE CYCLASE, TERMINAL-DIFFERENTIATION SPECIFIC"/>
    <property type="match status" value="1"/>
</dbReference>
<feature type="transmembrane region" description="Helical" evidence="1">
    <location>
        <begin position="193"/>
        <end position="216"/>
    </location>
</feature>
<evidence type="ECO:0000313" key="3">
    <source>
        <dbReference type="EMBL" id="TGN09117.1"/>
    </source>
</evidence>
<dbReference type="InterPro" id="IPR050697">
    <property type="entry name" value="Adenylyl/Guanylyl_Cyclase_3/4"/>
</dbReference>
<dbReference type="SUPFAM" id="SSF55073">
    <property type="entry name" value="Nucleotide cyclase"/>
    <property type="match status" value="1"/>
</dbReference>
<dbReference type="PROSITE" id="PS50125">
    <property type="entry name" value="GUANYLATE_CYCLASE_2"/>
    <property type="match status" value="1"/>
</dbReference>
<dbReference type="Pfam" id="PF00211">
    <property type="entry name" value="Guanylate_cyc"/>
    <property type="match status" value="1"/>
</dbReference>
<evidence type="ECO:0000259" key="2">
    <source>
        <dbReference type="PROSITE" id="PS50125"/>
    </source>
</evidence>
<dbReference type="InterPro" id="IPR001054">
    <property type="entry name" value="A/G_cyclase"/>
</dbReference>
<dbReference type="GO" id="GO:0035556">
    <property type="term" value="P:intracellular signal transduction"/>
    <property type="evidence" value="ECO:0007669"/>
    <property type="project" value="InterPro"/>
</dbReference>
<dbReference type="GO" id="GO:0006171">
    <property type="term" value="P:cAMP biosynthetic process"/>
    <property type="evidence" value="ECO:0007669"/>
    <property type="project" value="TreeGrafter"/>
</dbReference>
<dbReference type="Proteomes" id="UP000298264">
    <property type="component" value="Unassembled WGS sequence"/>
</dbReference>
<protein>
    <submittedName>
        <fullName evidence="3">Adenylate/guanylate cyclase domain-containing protein</fullName>
    </submittedName>
</protein>
<dbReference type="RefSeq" id="WP_135764808.1">
    <property type="nucleotide sequence ID" value="NZ_RQHV01000053.1"/>
</dbReference>
<dbReference type="Gene3D" id="3.30.70.1230">
    <property type="entry name" value="Nucleotide cyclase"/>
    <property type="match status" value="1"/>
</dbReference>
<dbReference type="InterPro" id="IPR029787">
    <property type="entry name" value="Nucleotide_cyclase"/>
</dbReference>
<dbReference type="GO" id="GO:0004016">
    <property type="term" value="F:adenylate cyclase activity"/>
    <property type="evidence" value="ECO:0007669"/>
    <property type="project" value="UniProtKB-ARBA"/>
</dbReference>
<dbReference type="CDD" id="cd07302">
    <property type="entry name" value="CHD"/>
    <property type="match status" value="1"/>
</dbReference>
<feature type="transmembrane region" description="Helical" evidence="1">
    <location>
        <begin position="40"/>
        <end position="56"/>
    </location>
</feature>
<evidence type="ECO:0000313" key="4">
    <source>
        <dbReference type="Proteomes" id="UP000298264"/>
    </source>
</evidence>
<dbReference type="AlphaFoldDB" id="A0A4R9LP10"/>
<organism evidence="3 4">
    <name type="scientific">Leptospira ilyithenensis</name>
    <dbReference type="NCBI Taxonomy" id="2484901"/>
    <lineage>
        <taxon>Bacteria</taxon>
        <taxon>Pseudomonadati</taxon>
        <taxon>Spirochaetota</taxon>
        <taxon>Spirochaetia</taxon>
        <taxon>Leptospirales</taxon>
        <taxon>Leptospiraceae</taxon>
        <taxon>Leptospira</taxon>
    </lineage>
</organism>
<dbReference type="SMART" id="SM00044">
    <property type="entry name" value="CYCc"/>
    <property type="match status" value="1"/>
</dbReference>
<feature type="transmembrane region" description="Helical" evidence="1">
    <location>
        <begin position="129"/>
        <end position="146"/>
    </location>
</feature>
<keyword evidence="1" id="KW-1133">Transmembrane helix</keyword>
<feature type="transmembrane region" description="Helical" evidence="1">
    <location>
        <begin position="153"/>
        <end position="173"/>
    </location>
</feature>
<dbReference type="EMBL" id="RQHV01000053">
    <property type="protein sequence ID" value="TGN09117.1"/>
    <property type="molecule type" value="Genomic_DNA"/>
</dbReference>
<reference evidence="3" key="1">
    <citation type="journal article" date="2019" name="PLoS Negl. Trop. Dis.">
        <title>Revisiting the worldwide diversity of Leptospira species in the environment.</title>
        <authorList>
            <person name="Vincent A.T."/>
            <person name="Schiettekatte O."/>
            <person name="Bourhy P."/>
            <person name="Veyrier F.J."/>
            <person name="Picardeau M."/>
        </authorList>
    </citation>
    <scope>NUCLEOTIDE SEQUENCE [LARGE SCALE GENOMIC DNA]</scope>
    <source>
        <strain evidence="3">201400974</strain>
    </source>
</reference>
<proteinExistence type="predicted"/>
<dbReference type="OrthoDB" id="9806704at2"/>
<keyword evidence="4" id="KW-1185">Reference proteome</keyword>
<feature type="transmembrane region" description="Helical" evidence="1">
    <location>
        <begin position="62"/>
        <end position="85"/>
    </location>
</feature>
<evidence type="ECO:0000256" key="1">
    <source>
        <dbReference type="SAM" id="Phobius"/>
    </source>
</evidence>
<keyword evidence="1" id="KW-0472">Membrane</keyword>
<keyword evidence="1" id="KW-0812">Transmembrane</keyword>
<feature type="domain" description="Guanylate cyclase" evidence="2">
    <location>
        <begin position="263"/>
        <end position="398"/>
    </location>
</feature>
<name>A0A4R9LP10_9LEPT</name>
<comment type="caution">
    <text evidence="3">The sequence shown here is derived from an EMBL/GenBank/DDBJ whole genome shotgun (WGS) entry which is preliminary data.</text>
</comment>
<feature type="transmembrane region" description="Helical" evidence="1">
    <location>
        <begin position="97"/>
        <end position="117"/>
    </location>
</feature>
<dbReference type="PANTHER" id="PTHR43081">
    <property type="entry name" value="ADENYLATE CYCLASE, TERMINAL-DIFFERENTIATION SPECIFIC-RELATED"/>
    <property type="match status" value="1"/>
</dbReference>
<gene>
    <name evidence="3" type="ORF">EHS11_12840</name>
</gene>